<feature type="compositionally biased region" description="Acidic residues" evidence="1">
    <location>
        <begin position="19"/>
        <end position="35"/>
    </location>
</feature>
<dbReference type="STRING" id="65489.A0A0D3ET28"/>
<dbReference type="PaxDb" id="65489-OBART01G28150.1"/>
<dbReference type="SUPFAM" id="SSF52047">
    <property type="entry name" value="RNI-like"/>
    <property type="match status" value="1"/>
</dbReference>
<dbReference type="Pfam" id="PF24758">
    <property type="entry name" value="LRR_At5g56370"/>
    <property type="match status" value="2"/>
</dbReference>
<evidence type="ECO:0000313" key="3">
    <source>
        <dbReference type="EnsemblPlants" id="OBART01G28150.1"/>
    </source>
</evidence>
<dbReference type="PROSITE" id="PS50181">
    <property type="entry name" value="FBOX"/>
    <property type="match status" value="1"/>
</dbReference>
<proteinExistence type="predicted"/>
<organism evidence="3">
    <name type="scientific">Oryza barthii</name>
    <dbReference type="NCBI Taxonomy" id="65489"/>
    <lineage>
        <taxon>Eukaryota</taxon>
        <taxon>Viridiplantae</taxon>
        <taxon>Streptophyta</taxon>
        <taxon>Embryophyta</taxon>
        <taxon>Tracheophyta</taxon>
        <taxon>Spermatophyta</taxon>
        <taxon>Magnoliopsida</taxon>
        <taxon>Liliopsida</taxon>
        <taxon>Poales</taxon>
        <taxon>Poaceae</taxon>
        <taxon>BOP clade</taxon>
        <taxon>Oryzoideae</taxon>
        <taxon>Oryzeae</taxon>
        <taxon>Oryzinae</taxon>
        <taxon>Oryza</taxon>
    </lineage>
</organism>
<dbReference type="Pfam" id="PF00646">
    <property type="entry name" value="F-box"/>
    <property type="match status" value="1"/>
</dbReference>
<dbReference type="SMART" id="SM00256">
    <property type="entry name" value="FBOX"/>
    <property type="match status" value="1"/>
</dbReference>
<dbReference type="Gramene" id="OBART01G28150.1">
    <property type="protein sequence ID" value="OBART01G28150.1"/>
    <property type="gene ID" value="OBART01G28150"/>
</dbReference>
<dbReference type="eggNOG" id="ENOG502SYQR">
    <property type="taxonomic scope" value="Eukaryota"/>
</dbReference>
<sequence length="517" mass="57869">MVRLVDLLPPPFVPYSDDVNSDDDDSISGGGTEDEDGRYYLCRSLSHAVDRTTGLAESIERIPDDLLSKIITLLPTKEAPRTRILSRRWLSVCASTALFLDDRHFLSTDGCDLDINAIMNAMRTHEGSIHSVRITHFQFDTFSVRRLLESLDSRELKDLVLVNSVEDSHPEMPESLFRIRGLRCLCAGRWTFEDYSSLHLPSFGASLIEICFLSSDFTSNILGNLIVYCPRLEILSLFDVKLNCLKIESNSLQIMVIWNMMAKHIIIHDTANLERLLFDISKGSRQLCSITLLHTPCLEVLGVLDLSVHTLQIGEDLVEILAVAVQFWIDNETMMLPRILECFPCLETLHILLPTHLLSCNDLVSINIGAVAFPDTRGHRSAYMLESLRELELTWVTIATSDINMVLRCCKALERLFVIGHEAGRSSDAATRDGIIVQSGSLKALILWYCELSGLTILGASSNLERVVLLLNAEYAEVVVDRSTSVGVIGFLNLSYNRLIIDGIQIEVCVCVCAYFL</sequence>
<dbReference type="HOGENOM" id="CLU_527215_0_0_1"/>
<dbReference type="InterPro" id="IPR032675">
    <property type="entry name" value="LRR_dom_sf"/>
</dbReference>
<name>A0A0D3ET28_9ORYZ</name>
<protein>
    <recommendedName>
        <fullName evidence="2">F-box domain-containing protein</fullName>
    </recommendedName>
</protein>
<dbReference type="SUPFAM" id="SSF81383">
    <property type="entry name" value="F-box domain"/>
    <property type="match status" value="1"/>
</dbReference>
<evidence type="ECO:0000313" key="4">
    <source>
        <dbReference type="Proteomes" id="UP000026960"/>
    </source>
</evidence>
<dbReference type="PANTHER" id="PTHR32141">
    <property type="match status" value="1"/>
</dbReference>
<dbReference type="AlphaFoldDB" id="A0A0D3ET28"/>
<accession>A0A0D3ET28</accession>
<dbReference type="InterPro" id="IPR055411">
    <property type="entry name" value="LRR_FXL15/At3g58940/PEG3-like"/>
</dbReference>
<evidence type="ECO:0000259" key="2">
    <source>
        <dbReference type="PROSITE" id="PS50181"/>
    </source>
</evidence>
<dbReference type="InterPro" id="IPR036047">
    <property type="entry name" value="F-box-like_dom_sf"/>
</dbReference>
<keyword evidence="4" id="KW-1185">Reference proteome</keyword>
<feature type="domain" description="F-box" evidence="2">
    <location>
        <begin position="56"/>
        <end position="102"/>
    </location>
</feature>
<dbReference type="InterPro" id="IPR055302">
    <property type="entry name" value="F-box_dom-containing"/>
</dbReference>
<reference evidence="3" key="2">
    <citation type="submission" date="2015-03" db="UniProtKB">
        <authorList>
            <consortium name="EnsemblPlants"/>
        </authorList>
    </citation>
    <scope>IDENTIFICATION</scope>
</reference>
<reference evidence="3" key="1">
    <citation type="journal article" date="2009" name="Rice">
        <title>De Novo Next Generation Sequencing of Plant Genomes.</title>
        <authorList>
            <person name="Rounsley S."/>
            <person name="Marri P.R."/>
            <person name="Yu Y."/>
            <person name="He R."/>
            <person name="Sisneros N."/>
            <person name="Goicoechea J.L."/>
            <person name="Lee S.J."/>
            <person name="Angelova A."/>
            <person name="Kudrna D."/>
            <person name="Luo M."/>
            <person name="Affourtit J."/>
            <person name="Desany B."/>
            <person name="Knight J."/>
            <person name="Niazi F."/>
            <person name="Egholm M."/>
            <person name="Wing R.A."/>
        </authorList>
    </citation>
    <scope>NUCLEOTIDE SEQUENCE [LARGE SCALE GENOMIC DNA]</scope>
    <source>
        <strain evidence="3">cv. IRGC 105608</strain>
    </source>
</reference>
<dbReference type="EnsemblPlants" id="OBART01G28150.1">
    <property type="protein sequence ID" value="OBART01G28150.1"/>
    <property type="gene ID" value="OBART01G28150"/>
</dbReference>
<feature type="region of interest" description="Disordered" evidence="1">
    <location>
        <begin position="14"/>
        <end position="35"/>
    </location>
</feature>
<dbReference type="Proteomes" id="UP000026960">
    <property type="component" value="Chromosome 1"/>
</dbReference>
<dbReference type="InterPro" id="IPR001810">
    <property type="entry name" value="F-box_dom"/>
</dbReference>
<dbReference type="Gene3D" id="3.80.10.10">
    <property type="entry name" value="Ribonuclease Inhibitor"/>
    <property type="match status" value="1"/>
</dbReference>
<evidence type="ECO:0000256" key="1">
    <source>
        <dbReference type="SAM" id="MobiDB-lite"/>
    </source>
</evidence>
<dbReference type="PANTHER" id="PTHR32141:SF61">
    <property type="entry name" value="OS01G0598400 PROTEIN"/>
    <property type="match status" value="1"/>
</dbReference>